<dbReference type="SUPFAM" id="SSF81324">
    <property type="entry name" value="Voltage-gated potassium channels"/>
    <property type="match status" value="1"/>
</dbReference>
<feature type="non-terminal residue" evidence="2">
    <location>
        <position position="47"/>
    </location>
</feature>
<reference evidence="2 3" key="1">
    <citation type="journal article" date="2019" name="J. Hered.">
        <title>An Improved Genome Assembly for Drosophila navojoa, the Basal Species in the mojavensis Cluster.</title>
        <authorList>
            <person name="Vanderlinde T."/>
            <person name="Dupim E.G."/>
            <person name="Nazario-Yepiz N.O."/>
            <person name="Carvalho A.B."/>
        </authorList>
    </citation>
    <scope>NUCLEOTIDE SEQUENCE [LARGE SCALE GENOMIC DNA]</scope>
    <source>
        <strain evidence="2">Navoj_Jal97</strain>
        <tissue evidence="2">Whole organism</tissue>
    </source>
</reference>
<evidence type="ECO:0008006" key="4">
    <source>
        <dbReference type="Google" id="ProtNLM"/>
    </source>
</evidence>
<dbReference type="Proteomes" id="UP000295192">
    <property type="component" value="Unassembled WGS sequence"/>
</dbReference>
<evidence type="ECO:0000313" key="3">
    <source>
        <dbReference type="Proteomes" id="UP000295192"/>
    </source>
</evidence>
<evidence type="ECO:0000313" key="2">
    <source>
        <dbReference type="EMBL" id="TDG38666.1"/>
    </source>
</evidence>
<evidence type="ECO:0000256" key="1">
    <source>
        <dbReference type="SAM" id="Phobius"/>
    </source>
</evidence>
<keyword evidence="1" id="KW-0812">Transmembrane</keyword>
<keyword evidence="1" id="KW-0472">Membrane</keyword>
<sequence length="47" mass="5732">MSPNRWILLLIFYISYLLFGAAIYYHIEHGEEKEARAEQLKERIEIY</sequence>
<gene>
    <name evidence="2" type="ORF">AWZ03_014912</name>
</gene>
<dbReference type="EMBL" id="LSRL02002334">
    <property type="protein sequence ID" value="TDG38666.1"/>
    <property type="molecule type" value="Genomic_DNA"/>
</dbReference>
<dbReference type="AlphaFoldDB" id="A0A484AQ89"/>
<keyword evidence="3" id="KW-1185">Reference proteome</keyword>
<accession>A0A484AQ89</accession>
<proteinExistence type="predicted"/>
<keyword evidence="1" id="KW-1133">Transmembrane helix</keyword>
<dbReference type="Gene3D" id="1.10.287.70">
    <property type="match status" value="1"/>
</dbReference>
<protein>
    <recommendedName>
        <fullName evidence="4">Potassium channel domain-containing protein</fullName>
    </recommendedName>
</protein>
<feature type="transmembrane region" description="Helical" evidence="1">
    <location>
        <begin position="6"/>
        <end position="27"/>
    </location>
</feature>
<organism evidence="2 3">
    <name type="scientific">Drosophila navojoa</name>
    <name type="common">Fruit fly</name>
    <dbReference type="NCBI Taxonomy" id="7232"/>
    <lineage>
        <taxon>Eukaryota</taxon>
        <taxon>Metazoa</taxon>
        <taxon>Ecdysozoa</taxon>
        <taxon>Arthropoda</taxon>
        <taxon>Hexapoda</taxon>
        <taxon>Insecta</taxon>
        <taxon>Pterygota</taxon>
        <taxon>Neoptera</taxon>
        <taxon>Endopterygota</taxon>
        <taxon>Diptera</taxon>
        <taxon>Brachycera</taxon>
        <taxon>Muscomorpha</taxon>
        <taxon>Ephydroidea</taxon>
        <taxon>Drosophilidae</taxon>
        <taxon>Drosophila</taxon>
    </lineage>
</organism>
<name>A0A484AQ89_DRONA</name>
<comment type="caution">
    <text evidence="2">The sequence shown here is derived from an EMBL/GenBank/DDBJ whole genome shotgun (WGS) entry which is preliminary data.</text>
</comment>